<reference evidence="3" key="1">
    <citation type="submission" date="2017-10" db="EMBL/GenBank/DDBJ databases">
        <authorList>
            <person name="Banno H."/>
            <person name="Chua N.-H."/>
        </authorList>
    </citation>
    <scope>NUCLEOTIDE SEQUENCE [LARGE SCALE GENOMIC DNA]</scope>
</reference>
<dbReference type="Pfam" id="PF24457">
    <property type="entry name" value="DUF7572"/>
    <property type="match status" value="1"/>
</dbReference>
<organism evidence="2 3">
    <name type="scientific">Gordonia phage BENtherdunthat</name>
    <dbReference type="NCBI Taxonomy" id="2047830"/>
    <lineage>
        <taxon>Viruses</taxon>
        <taxon>Duplodnaviria</taxon>
        <taxon>Heunggongvirae</taxon>
        <taxon>Uroviricota</taxon>
        <taxon>Caudoviricetes</taxon>
        <taxon>Langleyhallvirinae</taxon>
        <taxon>Getalongvirus</taxon>
        <taxon>Getalongvirus bentherdunthat</taxon>
    </lineage>
</organism>
<sequence>MDVEYVCEATWMPPTTNLYRCGDGRHLLVLVVSVPDVVALTASTGMRVPIARSHITPEVSVFLADEQGQVVDYDGDVANGLTPIASTNTRSFATTILPSEICSHAEALAVLGYTLTEQETS</sequence>
<dbReference type="InterPro" id="IPR055994">
    <property type="entry name" value="DUF7572"/>
</dbReference>
<proteinExistence type="predicted"/>
<feature type="domain" description="DUF7572" evidence="1">
    <location>
        <begin position="1"/>
        <end position="114"/>
    </location>
</feature>
<evidence type="ECO:0000259" key="1">
    <source>
        <dbReference type="Pfam" id="PF24457"/>
    </source>
</evidence>
<name>A0A2H4PF63_9CAUD</name>
<gene>
    <name evidence="2" type="ORF">SEA_BENTHERDUNTHAT_30</name>
</gene>
<dbReference type="EMBL" id="MG099939">
    <property type="protein sequence ID" value="ATW60800.1"/>
    <property type="molecule type" value="Genomic_DNA"/>
</dbReference>
<keyword evidence="3" id="KW-1185">Reference proteome</keyword>
<accession>A0A2H4PF63</accession>
<evidence type="ECO:0000313" key="2">
    <source>
        <dbReference type="EMBL" id="ATW60800.1"/>
    </source>
</evidence>
<dbReference type="Proteomes" id="UP000240944">
    <property type="component" value="Segment"/>
</dbReference>
<evidence type="ECO:0000313" key="3">
    <source>
        <dbReference type="Proteomes" id="UP000240944"/>
    </source>
</evidence>
<protein>
    <recommendedName>
        <fullName evidence="1">DUF7572 domain-containing protein</fullName>
    </recommendedName>
</protein>